<evidence type="ECO:0000313" key="2">
    <source>
        <dbReference type="Proteomes" id="UP001470023"/>
    </source>
</evidence>
<dbReference type="RefSeq" id="WP_352064721.1">
    <property type="nucleotide sequence ID" value="NZ_JBEPAZ010000031.1"/>
</dbReference>
<keyword evidence="2" id="KW-1185">Reference proteome</keyword>
<organism evidence="1 2">
    <name type="scientific">Streptomyces sp. 900105245</name>
    <dbReference type="NCBI Taxonomy" id="3154379"/>
    <lineage>
        <taxon>Bacteria</taxon>
        <taxon>Bacillati</taxon>
        <taxon>Actinomycetota</taxon>
        <taxon>Actinomycetes</taxon>
        <taxon>Kitasatosporales</taxon>
        <taxon>Streptomycetaceae</taxon>
        <taxon>Streptomyces</taxon>
    </lineage>
</organism>
<protein>
    <submittedName>
        <fullName evidence="1">Uncharacterized protein</fullName>
    </submittedName>
</protein>
<gene>
    <name evidence="1" type="ORF">ABT272_28750</name>
</gene>
<evidence type="ECO:0000313" key="1">
    <source>
        <dbReference type="EMBL" id="MER6431684.1"/>
    </source>
</evidence>
<proteinExistence type="predicted"/>
<comment type="caution">
    <text evidence="1">The sequence shown here is derived from an EMBL/GenBank/DDBJ whole genome shotgun (WGS) entry which is preliminary data.</text>
</comment>
<reference evidence="1 2" key="1">
    <citation type="submission" date="2024-06" db="EMBL/GenBank/DDBJ databases">
        <title>The Natural Products Discovery Center: Release of the First 8490 Sequenced Strains for Exploring Actinobacteria Biosynthetic Diversity.</title>
        <authorList>
            <person name="Kalkreuter E."/>
            <person name="Kautsar S.A."/>
            <person name="Yang D."/>
            <person name="Bader C.D."/>
            <person name="Teijaro C.N."/>
            <person name="Fluegel L."/>
            <person name="Davis C.M."/>
            <person name="Simpson J.R."/>
            <person name="Lauterbach L."/>
            <person name="Steele A.D."/>
            <person name="Gui C."/>
            <person name="Meng S."/>
            <person name="Li G."/>
            <person name="Viehrig K."/>
            <person name="Ye F."/>
            <person name="Su P."/>
            <person name="Kiefer A.F."/>
            <person name="Nichols A."/>
            <person name="Cepeda A.J."/>
            <person name="Yan W."/>
            <person name="Fan B."/>
            <person name="Jiang Y."/>
            <person name="Adhikari A."/>
            <person name="Zheng C.-J."/>
            <person name="Schuster L."/>
            <person name="Cowan T.M."/>
            <person name="Smanski M.J."/>
            <person name="Chevrette M.G."/>
            <person name="De Carvalho L.P.S."/>
            <person name="Shen B."/>
        </authorList>
    </citation>
    <scope>NUCLEOTIDE SEQUENCE [LARGE SCALE GENOMIC DNA]</scope>
    <source>
        <strain evidence="1 2">NPDC001166</strain>
    </source>
</reference>
<sequence>MAPRLPGFRSLTDNIAHRLGWRRSYDRTHDNVWTRVHNRNQIDDVLTEQCEAASILAPDHAALATVMNIDALHVQPAVLEVYVRVLDDVLYLEGVLVGARNRGLPKELVGRLQAAVDHGRALSVLLADAVRATTIHPGNDA</sequence>
<dbReference type="EMBL" id="JBEPAZ010000031">
    <property type="protein sequence ID" value="MER6431684.1"/>
    <property type="molecule type" value="Genomic_DNA"/>
</dbReference>
<dbReference type="Proteomes" id="UP001470023">
    <property type="component" value="Unassembled WGS sequence"/>
</dbReference>
<name>A0ABV1UDA7_9ACTN</name>
<accession>A0ABV1UDA7</accession>